<feature type="region of interest" description="Disordered" evidence="1">
    <location>
        <begin position="115"/>
        <end position="138"/>
    </location>
</feature>
<gene>
    <name evidence="4" type="ORF">EC9_53090</name>
</gene>
<dbReference type="Proteomes" id="UP000319557">
    <property type="component" value="Chromosome"/>
</dbReference>
<keyword evidence="5" id="KW-1185">Reference proteome</keyword>
<accession>A0A517M897</accession>
<evidence type="ECO:0000313" key="4">
    <source>
        <dbReference type="EMBL" id="QDS91089.1"/>
    </source>
</evidence>
<dbReference type="PROSITE" id="PS50234">
    <property type="entry name" value="VWFA"/>
    <property type="match status" value="1"/>
</dbReference>
<keyword evidence="2" id="KW-0812">Transmembrane</keyword>
<dbReference type="Gene3D" id="3.40.50.410">
    <property type="entry name" value="von Willebrand factor, type A domain"/>
    <property type="match status" value="1"/>
</dbReference>
<keyword evidence="2" id="KW-1133">Transmembrane helix</keyword>
<keyword evidence="2" id="KW-0472">Membrane</keyword>
<evidence type="ECO:0000256" key="2">
    <source>
        <dbReference type="SAM" id="Phobius"/>
    </source>
</evidence>
<sequence>MTLAYRPDDFVPTHRRLPGWMLSTLLHIVVLVGLALMMGQDSHGTGDAPDRPVGIAIVHRMPDRTEYETAAEQSQATEQAAASQAASAAQGSQAALPADAAPPLDLDGLLAAALDTPLPSGNPGESDAMQAAAASAGKPGMNLGPSGSQHTTEVFGISGTGSRFVYVFDRSESMNGFGGRPLLAAKMQLVRSIDSLGPEQEFQIIFYNNQPRPFVPGGQIVRLLNGDEQTKRSAEQYVRAMTAFGGTRHMDALLMALRMSPDVIFFLTDARIPRLNGAQLQEIKARAQRSGTTIHTIEFGDDLEPPRDSFLRNLATDNGGQYRYLFVGALDG</sequence>
<dbReference type="AlphaFoldDB" id="A0A517M897"/>
<feature type="transmembrane region" description="Helical" evidence="2">
    <location>
        <begin position="20"/>
        <end position="39"/>
    </location>
</feature>
<evidence type="ECO:0000259" key="3">
    <source>
        <dbReference type="PROSITE" id="PS50234"/>
    </source>
</evidence>
<name>A0A517M897_9BACT</name>
<protein>
    <recommendedName>
        <fullName evidence="3">VWFA domain-containing protein</fullName>
    </recommendedName>
</protein>
<organism evidence="4 5">
    <name type="scientific">Rosistilla ulvae</name>
    <dbReference type="NCBI Taxonomy" id="1930277"/>
    <lineage>
        <taxon>Bacteria</taxon>
        <taxon>Pseudomonadati</taxon>
        <taxon>Planctomycetota</taxon>
        <taxon>Planctomycetia</taxon>
        <taxon>Pirellulales</taxon>
        <taxon>Pirellulaceae</taxon>
        <taxon>Rosistilla</taxon>
    </lineage>
</organism>
<evidence type="ECO:0000313" key="5">
    <source>
        <dbReference type="Proteomes" id="UP000319557"/>
    </source>
</evidence>
<proteinExistence type="predicted"/>
<dbReference type="InterPro" id="IPR002035">
    <property type="entry name" value="VWF_A"/>
</dbReference>
<feature type="compositionally biased region" description="Low complexity" evidence="1">
    <location>
        <begin position="70"/>
        <end position="88"/>
    </location>
</feature>
<feature type="domain" description="VWFA" evidence="3">
    <location>
        <begin position="163"/>
        <end position="326"/>
    </location>
</feature>
<reference evidence="4 5" key="1">
    <citation type="submission" date="2019-02" db="EMBL/GenBank/DDBJ databases">
        <title>Deep-cultivation of Planctomycetes and their phenomic and genomic characterization uncovers novel biology.</title>
        <authorList>
            <person name="Wiegand S."/>
            <person name="Jogler M."/>
            <person name="Boedeker C."/>
            <person name="Pinto D."/>
            <person name="Vollmers J."/>
            <person name="Rivas-Marin E."/>
            <person name="Kohn T."/>
            <person name="Peeters S.H."/>
            <person name="Heuer A."/>
            <person name="Rast P."/>
            <person name="Oberbeckmann S."/>
            <person name="Bunk B."/>
            <person name="Jeske O."/>
            <person name="Meyerdierks A."/>
            <person name="Storesund J.E."/>
            <person name="Kallscheuer N."/>
            <person name="Luecker S."/>
            <person name="Lage O.M."/>
            <person name="Pohl T."/>
            <person name="Merkel B.J."/>
            <person name="Hornburger P."/>
            <person name="Mueller R.-W."/>
            <person name="Bruemmer F."/>
            <person name="Labrenz M."/>
            <person name="Spormann A.M."/>
            <person name="Op den Camp H."/>
            <person name="Overmann J."/>
            <person name="Amann R."/>
            <person name="Jetten M.S.M."/>
            <person name="Mascher T."/>
            <person name="Medema M.H."/>
            <person name="Devos D.P."/>
            <person name="Kaster A.-K."/>
            <person name="Ovreas L."/>
            <person name="Rohde M."/>
            <person name="Galperin M.Y."/>
            <person name="Jogler C."/>
        </authorList>
    </citation>
    <scope>NUCLEOTIDE SEQUENCE [LARGE SCALE GENOMIC DNA]</scope>
    <source>
        <strain evidence="4 5">EC9</strain>
    </source>
</reference>
<dbReference type="EMBL" id="CP036261">
    <property type="protein sequence ID" value="QDS91089.1"/>
    <property type="molecule type" value="Genomic_DNA"/>
</dbReference>
<dbReference type="InterPro" id="IPR036465">
    <property type="entry name" value="vWFA_dom_sf"/>
</dbReference>
<dbReference type="OrthoDB" id="272806at2"/>
<dbReference type="SUPFAM" id="SSF53300">
    <property type="entry name" value="vWA-like"/>
    <property type="match status" value="1"/>
</dbReference>
<dbReference type="KEGG" id="ruv:EC9_53090"/>
<dbReference type="RefSeq" id="WP_145348784.1">
    <property type="nucleotide sequence ID" value="NZ_CP036261.1"/>
</dbReference>
<feature type="region of interest" description="Disordered" evidence="1">
    <location>
        <begin position="65"/>
        <end position="88"/>
    </location>
</feature>
<evidence type="ECO:0000256" key="1">
    <source>
        <dbReference type="SAM" id="MobiDB-lite"/>
    </source>
</evidence>